<dbReference type="SMART" id="SM00062">
    <property type="entry name" value="PBPb"/>
    <property type="match status" value="1"/>
</dbReference>
<accession>A0A6L9MJ17</accession>
<feature type="chain" id="PRO_5026727089" evidence="2">
    <location>
        <begin position="29"/>
        <end position="289"/>
    </location>
</feature>
<proteinExistence type="predicted"/>
<name>A0A6L9MJ17_9HYPH</name>
<dbReference type="InterPro" id="IPR001638">
    <property type="entry name" value="Solute-binding_3/MltF_N"/>
</dbReference>
<dbReference type="Gene3D" id="3.40.190.10">
    <property type="entry name" value="Periplasmic binding protein-like II"/>
    <property type="match status" value="2"/>
</dbReference>
<dbReference type="EMBL" id="JAAAMJ010000009">
    <property type="protein sequence ID" value="NDV87646.1"/>
    <property type="molecule type" value="Genomic_DNA"/>
</dbReference>
<evidence type="ECO:0000256" key="2">
    <source>
        <dbReference type="SAM" id="SignalP"/>
    </source>
</evidence>
<evidence type="ECO:0000256" key="1">
    <source>
        <dbReference type="ARBA" id="ARBA00022729"/>
    </source>
</evidence>
<sequence length="289" mass="30803">MENLPMRLRPATTFAALLLMGLPATVSAQEAPLRTALDGTFAPHAMPTMSGGVEGFNVDLVNLIGERLGREVELTSAQFSGLIPALQAGTFDFLAAPVTVNEERAANLLFTEGFMDTNFAFVVPTDAPEYADLDAFRGKTIAVNRGSAYDSYLAERADEYGWTVESYGTNSDAVAAVLSGRADANLAGATVAAWAAQKNPQLALSYEIETGLVWALSFRQDSTEMRDLVDRAIECLKIDGSMAELSQKWFGVEPTTGATIVTPTPGFGVPDFPGYAEDDHQPSCDGLAS</sequence>
<dbReference type="Pfam" id="PF00497">
    <property type="entry name" value="SBP_bac_3"/>
    <property type="match status" value="1"/>
</dbReference>
<reference evidence="4 5" key="1">
    <citation type="submission" date="2020-01" db="EMBL/GenBank/DDBJ databases">
        <title>Genomes of bacteria type strains.</title>
        <authorList>
            <person name="Chen J."/>
            <person name="Zhu S."/>
            <person name="Chen J."/>
        </authorList>
    </citation>
    <scope>NUCLEOTIDE SEQUENCE [LARGE SCALE GENOMIC DNA]</scope>
    <source>
        <strain evidence="4 5">KCTC 52919</strain>
    </source>
</reference>
<protein>
    <submittedName>
        <fullName evidence="4">Transporter substrate-binding domain-containing protein</fullName>
    </submittedName>
</protein>
<keyword evidence="5" id="KW-1185">Reference proteome</keyword>
<evidence type="ECO:0000313" key="4">
    <source>
        <dbReference type="EMBL" id="NDV87646.1"/>
    </source>
</evidence>
<evidence type="ECO:0000259" key="3">
    <source>
        <dbReference type="SMART" id="SM00062"/>
    </source>
</evidence>
<evidence type="ECO:0000313" key="5">
    <source>
        <dbReference type="Proteomes" id="UP000476332"/>
    </source>
</evidence>
<dbReference type="Proteomes" id="UP000476332">
    <property type="component" value="Unassembled WGS sequence"/>
</dbReference>
<dbReference type="PANTHER" id="PTHR35936:SF19">
    <property type="entry name" value="AMINO-ACID-BINDING PROTEIN YXEM-RELATED"/>
    <property type="match status" value="1"/>
</dbReference>
<dbReference type="AlphaFoldDB" id="A0A6L9MJ17"/>
<comment type="caution">
    <text evidence="4">The sequence shown here is derived from an EMBL/GenBank/DDBJ whole genome shotgun (WGS) entry which is preliminary data.</text>
</comment>
<organism evidence="4 5">
    <name type="scientific">Aurantimonas aggregata</name>
    <dbReference type="NCBI Taxonomy" id="2047720"/>
    <lineage>
        <taxon>Bacteria</taxon>
        <taxon>Pseudomonadati</taxon>
        <taxon>Pseudomonadota</taxon>
        <taxon>Alphaproteobacteria</taxon>
        <taxon>Hyphomicrobiales</taxon>
        <taxon>Aurantimonadaceae</taxon>
        <taxon>Aurantimonas</taxon>
    </lineage>
</organism>
<dbReference type="PANTHER" id="PTHR35936">
    <property type="entry name" value="MEMBRANE-BOUND LYTIC MUREIN TRANSGLYCOSYLASE F"/>
    <property type="match status" value="1"/>
</dbReference>
<dbReference type="SUPFAM" id="SSF53850">
    <property type="entry name" value="Periplasmic binding protein-like II"/>
    <property type="match status" value="1"/>
</dbReference>
<keyword evidence="1 2" id="KW-0732">Signal</keyword>
<feature type="signal peptide" evidence="2">
    <location>
        <begin position="1"/>
        <end position="28"/>
    </location>
</feature>
<feature type="domain" description="Solute-binding protein family 3/N-terminal" evidence="3">
    <location>
        <begin position="32"/>
        <end position="253"/>
    </location>
</feature>
<gene>
    <name evidence="4" type="ORF">GTW51_13140</name>
</gene>